<evidence type="ECO:0000259" key="1">
    <source>
        <dbReference type="PROSITE" id="PS51352"/>
    </source>
</evidence>
<dbReference type="InterPro" id="IPR050620">
    <property type="entry name" value="Thioredoxin_H-type-like"/>
</dbReference>
<dbReference type="AlphaFoldDB" id="A0A6N8U6Y1"/>
<organism evidence="2 3">
    <name type="scientific">Copranaerobaculum intestinale</name>
    <dbReference type="NCBI Taxonomy" id="2692629"/>
    <lineage>
        <taxon>Bacteria</taxon>
        <taxon>Bacillati</taxon>
        <taxon>Bacillota</taxon>
        <taxon>Erysipelotrichia</taxon>
        <taxon>Erysipelotrichales</taxon>
        <taxon>Erysipelotrichaceae</taxon>
        <taxon>Copranaerobaculum</taxon>
    </lineage>
</organism>
<sequence length="105" mass="12229">MPKLESLKQFEEIKQGETISVFTFSADWCPDCRFLEPFLPNLLKKYTQYHFVYVDRDQWMDLCVDLMILGIPSFVAFKNGAEIGRFVPKQRKTEAEIDAFLGGLK</sequence>
<reference evidence="2 3" key="2">
    <citation type="submission" date="2020-01" db="EMBL/GenBank/DDBJ databases">
        <title>Clostridiaceae sp. nov. isolated from the gut of human by culturomics.</title>
        <authorList>
            <person name="Chang Y."/>
        </authorList>
    </citation>
    <scope>NUCLEOTIDE SEQUENCE [LARGE SCALE GENOMIC DNA]</scope>
    <source>
        <strain evidence="2 3">DONG20-135</strain>
    </source>
</reference>
<name>A0A6N8U6Y1_9FIRM</name>
<dbReference type="CDD" id="cd02947">
    <property type="entry name" value="TRX_family"/>
    <property type="match status" value="1"/>
</dbReference>
<keyword evidence="3" id="KW-1185">Reference proteome</keyword>
<dbReference type="InterPro" id="IPR013766">
    <property type="entry name" value="Thioredoxin_domain"/>
</dbReference>
<accession>A0A6N8U6Y1</accession>
<comment type="caution">
    <text evidence="2">The sequence shown here is derived from an EMBL/GenBank/DDBJ whole genome shotgun (WGS) entry which is preliminary data.</text>
</comment>
<gene>
    <name evidence="2" type="ORF">GSF08_08290</name>
</gene>
<dbReference type="Proteomes" id="UP000434036">
    <property type="component" value="Unassembled WGS sequence"/>
</dbReference>
<feature type="domain" description="Thioredoxin" evidence="1">
    <location>
        <begin position="1"/>
        <end position="105"/>
    </location>
</feature>
<dbReference type="PANTHER" id="PTHR10438:SF468">
    <property type="entry name" value="THIOREDOXIN-1-RELATED"/>
    <property type="match status" value="1"/>
</dbReference>
<dbReference type="EMBL" id="WUUQ01000002">
    <property type="protein sequence ID" value="MXQ73938.1"/>
    <property type="molecule type" value="Genomic_DNA"/>
</dbReference>
<proteinExistence type="predicted"/>
<dbReference type="PANTHER" id="PTHR10438">
    <property type="entry name" value="THIOREDOXIN"/>
    <property type="match status" value="1"/>
</dbReference>
<dbReference type="Gene3D" id="3.40.30.10">
    <property type="entry name" value="Glutaredoxin"/>
    <property type="match status" value="1"/>
</dbReference>
<evidence type="ECO:0000313" key="3">
    <source>
        <dbReference type="Proteomes" id="UP000434036"/>
    </source>
</evidence>
<dbReference type="PROSITE" id="PS51352">
    <property type="entry name" value="THIOREDOXIN_2"/>
    <property type="match status" value="1"/>
</dbReference>
<evidence type="ECO:0000313" key="2">
    <source>
        <dbReference type="EMBL" id="MXQ73938.1"/>
    </source>
</evidence>
<dbReference type="Pfam" id="PF00085">
    <property type="entry name" value="Thioredoxin"/>
    <property type="match status" value="1"/>
</dbReference>
<dbReference type="InterPro" id="IPR036249">
    <property type="entry name" value="Thioredoxin-like_sf"/>
</dbReference>
<reference evidence="2 3" key="1">
    <citation type="submission" date="2019-12" db="EMBL/GenBank/DDBJ databases">
        <authorList>
            <person name="Yang R."/>
        </authorList>
    </citation>
    <scope>NUCLEOTIDE SEQUENCE [LARGE SCALE GENOMIC DNA]</scope>
    <source>
        <strain evidence="2 3">DONG20-135</strain>
    </source>
</reference>
<dbReference type="SUPFAM" id="SSF52833">
    <property type="entry name" value="Thioredoxin-like"/>
    <property type="match status" value="1"/>
</dbReference>
<protein>
    <submittedName>
        <fullName evidence="2">Thiol reductase thioredoxin</fullName>
    </submittedName>
</protein>